<accession>A0A0X3TN89</accession>
<sequence length="79" mass="8988">MVWRLSTGFRGKMTTQISAPGATGVALERQGPLRKGHYSLDLRRSNFRLKAGIIYVWKVTLIESDQVSQQPKVLWNAWS</sequence>
<gene>
    <name evidence="1" type="ORF">AVO44_18370</name>
</gene>
<protein>
    <submittedName>
        <fullName evidence="1">Uncharacterized protein</fullName>
    </submittedName>
</protein>
<reference evidence="2" key="1">
    <citation type="submission" date="2015-12" db="EMBL/GenBank/DDBJ databases">
        <authorList>
            <person name="Zhang G."/>
            <person name="Stingl U."/>
        </authorList>
    </citation>
    <scope>NUCLEOTIDE SEQUENCE [LARGE SCALE GENOMIC DNA]</scope>
    <source>
        <strain evidence="2">ZGT108</strain>
    </source>
</reference>
<evidence type="ECO:0000313" key="2">
    <source>
        <dbReference type="Proteomes" id="UP000053690"/>
    </source>
</evidence>
<evidence type="ECO:0000313" key="1">
    <source>
        <dbReference type="EMBL" id="KUJ77173.1"/>
    </source>
</evidence>
<keyword evidence="2" id="KW-1185">Reference proteome</keyword>
<comment type="caution">
    <text evidence="1">The sequence shown here is derived from an EMBL/GenBank/DDBJ whole genome shotgun (WGS) entry which is preliminary data.</text>
</comment>
<proteinExistence type="predicted"/>
<dbReference type="Proteomes" id="UP000053690">
    <property type="component" value="Unassembled WGS sequence"/>
</dbReference>
<organism evidence="1 2">
    <name type="scientific">Ruegeria profundi</name>
    <dbReference type="NCBI Taxonomy" id="1685378"/>
    <lineage>
        <taxon>Bacteria</taxon>
        <taxon>Pseudomonadati</taxon>
        <taxon>Pseudomonadota</taxon>
        <taxon>Alphaproteobacteria</taxon>
        <taxon>Rhodobacterales</taxon>
        <taxon>Roseobacteraceae</taxon>
        <taxon>Ruegeria</taxon>
    </lineage>
</organism>
<dbReference type="AlphaFoldDB" id="A0A0X3TN89"/>
<dbReference type="EMBL" id="LQBP01000012">
    <property type="protein sequence ID" value="KUJ77173.1"/>
    <property type="molecule type" value="Genomic_DNA"/>
</dbReference>
<name>A0A0X3TN89_9RHOB</name>